<accession>A0ABT9NP43</accession>
<evidence type="ECO:0000256" key="2">
    <source>
        <dbReference type="PROSITE-ProRule" id="PRU00504"/>
    </source>
</evidence>
<keyword evidence="3" id="KW-0503">Monooxygenase</keyword>
<dbReference type="RefSeq" id="WP_068124576.1">
    <property type="nucleotide sequence ID" value="NZ_JAUSQM010000001.1"/>
</dbReference>
<evidence type="ECO:0000256" key="1">
    <source>
        <dbReference type="ARBA" id="ARBA00022737"/>
    </source>
</evidence>
<keyword evidence="3" id="KW-0808">Transferase</keyword>
<dbReference type="EC" id="1.14.17.3" evidence="3"/>
<reference evidence="3 4" key="1">
    <citation type="submission" date="2023-07" db="EMBL/GenBank/DDBJ databases">
        <title>Sequencing the genomes of 1000 actinobacteria strains.</title>
        <authorList>
            <person name="Klenk H.-P."/>
        </authorList>
    </citation>
    <scope>NUCLEOTIDE SEQUENCE [LARGE SCALE GENOMIC DNA]</scope>
    <source>
        <strain evidence="3 4">GD13</strain>
    </source>
</reference>
<comment type="caution">
    <text evidence="3">The sequence shown here is derived from an EMBL/GenBank/DDBJ whole genome shotgun (WGS) entry which is preliminary data.</text>
</comment>
<feature type="repeat" description="NHL" evidence="2">
    <location>
        <begin position="157"/>
        <end position="196"/>
    </location>
</feature>
<keyword evidence="4" id="KW-1185">Reference proteome</keyword>
<keyword evidence="1" id="KW-0677">Repeat</keyword>
<dbReference type="GO" id="GO:0016740">
    <property type="term" value="F:transferase activity"/>
    <property type="evidence" value="ECO:0007669"/>
    <property type="project" value="UniProtKB-KW"/>
</dbReference>
<dbReference type="Proteomes" id="UP001240447">
    <property type="component" value="Unassembled WGS sequence"/>
</dbReference>
<evidence type="ECO:0000313" key="4">
    <source>
        <dbReference type="Proteomes" id="UP001240447"/>
    </source>
</evidence>
<dbReference type="InterPro" id="IPR001258">
    <property type="entry name" value="NHL_repeat"/>
</dbReference>
<sequence length="304" mass="32729">MRRRSYVSLGNQLFEVVDDWLDRGVDALMGRVAGLAERDGIIYVLQCGTPSLLALHTDGTLARCFPTVDVIDGHGIAIDDDGSIWIADRDAHAVYGYTAEGELFFQLGSSRTPYPHGPLSHPTLAVKVGSHVLVADGYAESRVSVFDLNGRLAHSWGEPGRGRGQFRTPHSLCVTHSGHVAVADRDNDRVQVFTETGTLLAVWDDFLRPMDLAEDAAGFLYVTEQVPRLSKWAPDGSLVGRCRIPSTSSHGLCLDGEGNIYLAEMLQSNVTRLVALSDVDDSDAAAHGQVSVEVHRPSAPAGGA</sequence>
<gene>
    <name evidence="3" type="ORF">J2S59_001659</name>
</gene>
<name>A0ABT9NP43_9ACTN</name>
<dbReference type="GO" id="GO:0004504">
    <property type="term" value="F:peptidylglycine monooxygenase activity"/>
    <property type="evidence" value="ECO:0007669"/>
    <property type="project" value="UniProtKB-EC"/>
</dbReference>
<evidence type="ECO:0000313" key="3">
    <source>
        <dbReference type="EMBL" id="MDP9821850.1"/>
    </source>
</evidence>
<dbReference type="Pfam" id="PF01436">
    <property type="entry name" value="NHL"/>
    <property type="match status" value="1"/>
</dbReference>
<dbReference type="InterPro" id="IPR011042">
    <property type="entry name" value="6-blade_b-propeller_TolB-like"/>
</dbReference>
<proteinExistence type="predicted"/>
<dbReference type="InterPro" id="IPR050952">
    <property type="entry name" value="TRIM-NHL_E3_ligases"/>
</dbReference>
<dbReference type="PANTHER" id="PTHR24104:SF25">
    <property type="entry name" value="PROTEIN LIN-41"/>
    <property type="match status" value="1"/>
</dbReference>
<organism evidence="3 4">
    <name type="scientific">Nocardioides massiliensis</name>
    <dbReference type="NCBI Taxonomy" id="1325935"/>
    <lineage>
        <taxon>Bacteria</taxon>
        <taxon>Bacillati</taxon>
        <taxon>Actinomycetota</taxon>
        <taxon>Actinomycetes</taxon>
        <taxon>Propionibacteriales</taxon>
        <taxon>Nocardioidaceae</taxon>
        <taxon>Nocardioides</taxon>
    </lineage>
</organism>
<keyword evidence="3" id="KW-0560">Oxidoreductase</keyword>
<protein>
    <submittedName>
        <fullName evidence="3">Peptidylglycine monooxygenase</fullName>
        <ecNumber evidence="3">1.14.17.3</ecNumber>
    </submittedName>
</protein>
<dbReference type="PROSITE" id="PS51125">
    <property type="entry name" value="NHL"/>
    <property type="match status" value="1"/>
</dbReference>
<dbReference type="Gene3D" id="2.120.10.30">
    <property type="entry name" value="TolB, C-terminal domain"/>
    <property type="match status" value="2"/>
</dbReference>
<dbReference type="PANTHER" id="PTHR24104">
    <property type="entry name" value="E3 UBIQUITIN-PROTEIN LIGASE NHLRC1-RELATED"/>
    <property type="match status" value="1"/>
</dbReference>
<dbReference type="SUPFAM" id="SSF63829">
    <property type="entry name" value="Calcium-dependent phosphotriesterase"/>
    <property type="match status" value="1"/>
</dbReference>
<dbReference type="EMBL" id="JAUSQM010000001">
    <property type="protein sequence ID" value="MDP9821850.1"/>
    <property type="molecule type" value="Genomic_DNA"/>
</dbReference>